<dbReference type="AlphaFoldDB" id="A0AAV5N6F1"/>
<evidence type="ECO:0000256" key="5">
    <source>
        <dbReference type="ARBA" id="ARBA00022490"/>
    </source>
</evidence>
<dbReference type="Gene3D" id="1.10.150.570">
    <property type="entry name" value="GidA associated domain, C-terminal subdomain"/>
    <property type="match status" value="1"/>
</dbReference>
<evidence type="ECO:0000313" key="14">
    <source>
        <dbReference type="EMBL" id="GKX57324.1"/>
    </source>
</evidence>
<evidence type="ECO:0000256" key="9">
    <source>
        <dbReference type="ARBA" id="ARBA00023027"/>
    </source>
</evidence>
<organism evidence="14 15">
    <name type="scientific">Leminorella grimontii</name>
    <dbReference type="NCBI Taxonomy" id="82981"/>
    <lineage>
        <taxon>Bacteria</taxon>
        <taxon>Pseudomonadati</taxon>
        <taxon>Pseudomonadota</taxon>
        <taxon>Gammaproteobacteria</taxon>
        <taxon>Enterobacterales</taxon>
        <taxon>Budviciaceae</taxon>
        <taxon>Leminorella</taxon>
    </lineage>
</organism>
<feature type="binding site" evidence="12">
    <location>
        <position position="92"/>
    </location>
    <ligand>
        <name>FAD</name>
        <dbReference type="ChEBI" id="CHEBI:57692"/>
    </ligand>
</feature>
<dbReference type="InterPro" id="IPR047001">
    <property type="entry name" value="MnmG_C_subdom"/>
</dbReference>
<dbReference type="InterPro" id="IPR049312">
    <property type="entry name" value="GIDA_C_N"/>
</dbReference>
<dbReference type="PANTHER" id="PTHR11806">
    <property type="entry name" value="GLUCOSE INHIBITED DIVISION PROTEIN A"/>
    <property type="match status" value="1"/>
</dbReference>
<feature type="binding site" evidence="12">
    <location>
        <position position="147"/>
    </location>
    <ligand>
        <name>FAD</name>
        <dbReference type="ChEBI" id="CHEBI:57692"/>
    </ligand>
</feature>
<dbReference type="FunFam" id="1.10.150.570:FF:000001">
    <property type="entry name" value="tRNA uridine 5-carboxymethylaminomethyl modification enzyme MnmG"/>
    <property type="match status" value="1"/>
</dbReference>
<dbReference type="SMART" id="SM01228">
    <property type="entry name" value="GIDA_assoc_3"/>
    <property type="match status" value="1"/>
</dbReference>
<dbReference type="NCBIfam" id="TIGR00136">
    <property type="entry name" value="mnmG_gidA"/>
    <property type="match status" value="1"/>
</dbReference>
<comment type="function">
    <text evidence="2 12">NAD-binding protein involved in the addition of a carboxymethylaminomethyl (cmnm) group at the wobble position (U34) of certain tRNAs, forming tRNA-cmnm(5)s(2)U34.</text>
</comment>
<feature type="binding site" evidence="12">
    <location>
        <position position="337"/>
    </location>
    <ligand>
        <name>FAD</name>
        <dbReference type="ChEBI" id="CHEBI:57692"/>
    </ligand>
</feature>
<feature type="binding site" evidence="12">
    <location>
        <begin position="240"/>
        <end position="254"/>
    </location>
    <ligand>
        <name>NAD(+)</name>
        <dbReference type="ChEBI" id="CHEBI:57540"/>
    </ligand>
</feature>
<keyword evidence="5 12" id="KW-0963">Cytoplasm</keyword>
<evidence type="ECO:0000256" key="2">
    <source>
        <dbReference type="ARBA" id="ARBA00003717"/>
    </source>
</evidence>
<dbReference type="InterPro" id="IPR002218">
    <property type="entry name" value="MnmG-rel"/>
</dbReference>
<keyword evidence="9 12" id="KW-0520">NAD</keyword>
<keyword evidence="15" id="KW-1185">Reference proteome</keyword>
<evidence type="ECO:0000256" key="8">
    <source>
        <dbReference type="ARBA" id="ARBA00022827"/>
    </source>
</evidence>
<protein>
    <recommendedName>
        <fullName evidence="4 12">tRNA uridine 5-carboxymethylaminomethyl modification enzyme MnmG</fullName>
    </recommendedName>
    <alternativeName>
        <fullName evidence="11 12">Glucose-inhibited division protein A</fullName>
    </alternativeName>
</protein>
<dbReference type="InterPro" id="IPR036188">
    <property type="entry name" value="FAD/NAD-bd_sf"/>
</dbReference>
<dbReference type="PANTHER" id="PTHR11806:SF0">
    <property type="entry name" value="PROTEIN MTO1 HOMOLOG, MITOCHONDRIAL"/>
    <property type="match status" value="1"/>
</dbReference>
<dbReference type="GO" id="GO:0005829">
    <property type="term" value="C:cytosol"/>
    <property type="evidence" value="ECO:0007669"/>
    <property type="project" value="TreeGrafter"/>
</dbReference>
<evidence type="ECO:0000256" key="4">
    <source>
        <dbReference type="ARBA" id="ARBA00020461"/>
    </source>
</evidence>
<dbReference type="InterPro" id="IPR040131">
    <property type="entry name" value="MnmG_N"/>
</dbReference>
<comment type="similarity">
    <text evidence="3 12">Belongs to the MnmG family.</text>
</comment>
<evidence type="ECO:0000256" key="11">
    <source>
        <dbReference type="ARBA" id="ARBA00031800"/>
    </source>
</evidence>
<dbReference type="GO" id="GO:0050660">
    <property type="term" value="F:flavin adenine dinucleotide binding"/>
    <property type="evidence" value="ECO:0007669"/>
    <property type="project" value="UniProtKB-UniRule"/>
</dbReference>
<dbReference type="Pfam" id="PF13932">
    <property type="entry name" value="SAM_GIDA_C"/>
    <property type="match status" value="1"/>
</dbReference>
<dbReference type="Gene3D" id="1.10.10.1800">
    <property type="entry name" value="tRNA uridine 5-carboxymethylaminomethyl modification enzyme MnmG/GidA"/>
    <property type="match status" value="1"/>
</dbReference>
<gene>
    <name evidence="12 14" type="primary">mnmG</name>
    <name evidence="12" type="synonym">gidA</name>
    <name evidence="14" type="ORF">SOASR030_34360</name>
</gene>
<keyword evidence="8 12" id="KW-0274">FAD</keyword>
<dbReference type="SUPFAM" id="SSF51905">
    <property type="entry name" value="FAD/NAD(P)-binding domain"/>
    <property type="match status" value="1"/>
</dbReference>
<dbReference type="PROSITE" id="PS01281">
    <property type="entry name" value="GIDA_2"/>
    <property type="match status" value="1"/>
</dbReference>
<dbReference type="InterPro" id="IPR020595">
    <property type="entry name" value="MnmG-rel_CS"/>
</dbReference>
<accession>A0AAV5N6F1</accession>
<feature type="domain" description="tRNA uridine 5-carboxymethylaminomethyl modification enzyme C-terminal subdomain" evidence="13">
    <location>
        <begin position="513"/>
        <end position="584"/>
    </location>
</feature>
<evidence type="ECO:0000256" key="3">
    <source>
        <dbReference type="ARBA" id="ARBA00007653"/>
    </source>
</evidence>
<comment type="caution">
    <text evidence="14">The sequence shown here is derived from an EMBL/GenBank/DDBJ whole genome shotgun (WGS) entry which is preliminary data.</text>
</comment>
<evidence type="ECO:0000256" key="12">
    <source>
        <dbReference type="HAMAP-Rule" id="MF_00129"/>
    </source>
</evidence>
<dbReference type="FunFam" id="3.50.50.60:FF:000002">
    <property type="entry name" value="tRNA uridine 5-carboxymethylaminomethyl modification enzyme MnmG"/>
    <property type="match status" value="1"/>
</dbReference>
<dbReference type="InterPro" id="IPR044920">
    <property type="entry name" value="MnmG_C_subdom_sf"/>
</dbReference>
<keyword evidence="6 12" id="KW-0285">Flavoprotein</keyword>
<dbReference type="Pfam" id="PF01134">
    <property type="entry name" value="GIDA"/>
    <property type="match status" value="1"/>
</dbReference>
<comment type="subunit">
    <text evidence="10 12">Homodimer. Heterotetramer of two MnmE and two MnmG subunits.</text>
</comment>
<evidence type="ECO:0000259" key="13">
    <source>
        <dbReference type="SMART" id="SM01228"/>
    </source>
</evidence>
<dbReference type="PROSITE" id="PS01280">
    <property type="entry name" value="GIDA_1"/>
    <property type="match status" value="1"/>
</dbReference>
<evidence type="ECO:0000256" key="6">
    <source>
        <dbReference type="ARBA" id="ARBA00022630"/>
    </source>
</evidence>
<name>A0AAV5N6F1_9GAMM</name>
<evidence type="ECO:0000313" key="15">
    <source>
        <dbReference type="Proteomes" id="UP001058124"/>
    </source>
</evidence>
<evidence type="ECO:0000256" key="7">
    <source>
        <dbReference type="ARBA" id="ARBA00022694"/>
    </source>
</evidence>
<comment type="cofactor">
    <cofactor evidence="1 12">
        <name>FAD</name>
        <dbReference type="ChEBI" id="CHEBI:57692"/>
    </cofactor>
</comment>
<dbReference type="Gene3D" id="3.50.50.60">
    <property type="entry name" value="FAD/NAD(P)-binding domain"/>
    <property type="match status" value="2"/>
</dbReference>
<dbReference type="GO" id="GO:0002098">
    <property type="term" value="P:tRNA wobble uridine modification"/>
    <property type="evidence" value="ECO:0007669"/>
    <property type="project" value="InterPro"/>
</dbReference>
<dbReference type="Pfam" id="PF21680">
    <property type="entry name" value="GIDA_C_1st"/>
    <property type="match status" value="1"/>
</dbReference>
<keyword evidence="7 12" id="KW-0819">tRNA processing</keyword>
<sequence>MLTHNIDTLGQMSCNPAIGGIGKGHLVKEIDALGGLMAHAIDKGGIQFRTLNASKGPAVRATRAQADRALYKLAVRTALENQPNLTIFQQPVEDLIVENDRVTGAVTRMGLKFRAKAVVLTVGTFLDGKIHIGLENYSGGRAGDPPSIGLSQRLRELPLRVGRLKTGTPPRIDARTINFDILQQQHGDTPVPVFSFMGSADEHPRQIPCYITYTNEKTHETIRNNLDRSPMYAGIIEGIGPRYCPSIEDKVMRFADRNSHQIFLEPEGLTSNEVYPNGISTSLPFDVQMQIVRSMTGMENARIVRPGYAIEYDFFDPRDLKPTLESKYIQGLFFAGQINGTTGYEEAAAQGLLAGLNAGRLASEEEGWAPRRDQAYLGVLVDDLCTLGTKEPYRMFTSRAEYRLLLREDNADLRLTETGREMGLVDDARWEHFLRKQENIERERQRLRDVYVHPTMPQAEEINTLLKSPLSREATGEELLKRPEVSYASLTTLSPFGPALDDAQAAEQVEIQVKYEGYIARQKDEIEKHLRNENAILPADLDYRQVTGLSNEVCAKLNDHKPTSIGQASRISGVTPAAISILLIWLKKQGILRKSA</sequence>
<dbReference type="InterPro" id="IPR026904">
    <property type="entry name" value="MnmG_C"/>
</dbReference>
<reference evidence="14" key="1">
    <citation type="submission" date="2022-06" db="EMBL/GenBank/DDBJ databases">
        <title>Draft genome sequences of Leminorella grimontii str. JCM5902.</title>
        <authorList>
            <person name="Wakabayashi Y."/>
            <person name="Kojima K."/>
        </authorList>
    </citation>
    <scope>NUCLEOTIDE SEQUENCE</scope>
    <source>
        <strain evidence="14">JCM 5902</strain>
    </source>
</reference>
<dbReference type="FunFam" id="3.50.50.60:FF:000010">
    <property type="entry name" value="tRNA uridine 5-carboxymethylaminomethyl modification enzyme MnmG"/>
    <property type="match status" value="1"/>
</dbReference>
<dbReference type="InterPro" id="IPR004416">
    <property type="entry name" value="MnmG"/>
</dbReference>
<dbReference type="GO" id="GO:0030488">
    <property type="term" value="P:tRNA methylation"/>
    <property type="evidence" value="ECO:0007669"/>
    <property type="project" value="TreeGrafter"/>
</dbReference>
<proteinExistence type="inferred from homology"/>
<dbReference type="HAMAP" id="MF_00129">
    <property type="entry name" value="MnmG_GidA"/>
    <property type="match status" value="1"/>
</dbReference>
<comment type="subcellular location">
    <subcellularLocation>
        <location evidence="12">Cytoplasm</location>
    </subcellularLocation>
</comment>
<dbReference type="PROSITE" id="PS50096">
    <property type="entry name" value="IQ"/>
    <property type="match status" value="1"/>
</dbReference>
<evidence type="ECO:0000256" key="10">
    <source>
        <dbReference type="ARBA" id="ARBA00025948"/>
    </source>
</evidence>
<evidence type="ECO:0000256" key="1">
    <source>
        <dbReference type="ARBA" id="ARBA00001974"/>
    </source>
</evidence>
<comment type="caution">
    <text evidence="12">Lacks conserved residue(s) required for the propagation of feature annotation.</text>
</comment>
<dbReference type="Proteomes" id="UP001058124">
    <property type="component" value="Unassembled WGS sequence"/>
</dbReference>
<dbReference type="EMBL" id="BRLH01000014">
    <property type="protein sequence ID" value="GKX57324.1"/>
    <property type="molecule type" value="Genomic_DNA"/>
</dbReference>
<dbReference type="FunFam" id="1.10.10.1800:FF:000001">
    <property type="entry name" value="tRNA uridine 5-carboxymethylaminomethyl modification enzyme MnmG"/>
    <property type="match status" value="1"/>
</dbReference>